<dbReference type="RefSeq" id="WP_345353894.1">
    <property type="nucleotide sequence ID" value="NZ_BAABHJ010000007.1"/>
</dbReference>
<dbReference type="SUPFAM" id="SSF117987">
    <property type="entry name" value="CRISPR-associated protein"/>
    <property type="match status" value="2"/>
</dbReference>
<proteinExistence type="predicted"/>
<dbReference type="SMART" id="SM01101">
    <property type="entry name" value="CRISPR_assoc"/>
    <property type="match status" value="1"/>
</dbReference>
<dbReference type="Gene3D" id="3.30.70.1200">
    <property type="entry name" value="Crispr-associated protein, domain 1"/>
    <property type="match status" value="1"/>
</dbReference>
<accession>A0ABP8TKC0</accession>
<name>A0ABP8TKC0_9ACTN</name>
<reference evidence="2" key="1">
    <citation type="journal article" date="2019" name="Int. J. Syst. Evol. Microbiol.">
        <title>The Global Catalogue of Microorganisms (GCM) 10K type strain sequencing project: providing services to taxonomists for standard genome sequencing and annotation.</title>
        <authorList>
            <consortium name="The Broad Institute Genomics Platform"/>
            <consortium name="The Broad Institute Genome Sequencing Center for Infectious Disease"/>
            <person name="Wu L."/>
            <person name="Ma J."/>
        </authorList>
    </citation>
    <scope>NUCLEOTIDE SEQUENCE [LARGE SCALE GENOMIC DNA]</scope>
    <source>
        <strain evidence="2">JCM 17938</strain>
    </source>
</reference>
<evidence type="ECO:0000313" key="1">
    <source>
        <dbReference type="EMBL" id="GAA4607764.1"/>
    </source>
</evidence>
<sequence>MFLSKLTINVFSREFRRDNADIQDMHRTIMSAFPQVDNDQPARMAHGVLWRLDEAPRGFVLYVQSRSEPDWSYLPDDYLAEPAQVRDLQPALDAVAPGRHLAFRLTANATRTIHPGGTPGQRKNGKRVAHRDPRAQVAWLARQGERHGFVLPLAANGQPDVVPSPRPVLQGRQKKGPDRHTIRIEAIRFDGRLVITDRDAFLHALQYGIGKGRAYGCGLISLAALQN</sequence>
<keyword evidence="2" id="KW-1185">Reference proteome</keyword>
<dbReference type="Gene3D" id="3.30.70.1210">
    <property type="entry name" value="Crispr-associated protein, domain 2"/>
    <property type="match status" value="1"/>
</dbReference>
<comment type="caution">
    <text evidence="1">The sequence shown here is derived from an EMBL/GenBank/DDBJ whole genome shotgun (WGS) entry which is preliminary data.</text>
</comment>
<evidence type="ECO:0000313" key="2">
    <source>
        <dbReference type="Proteomes" id="UP001500212"/>
    </source>
</evidence>
<gene>
    <name evidence="1" type="primary">cas6e_1</name>
    <name evidence="1" type="ORF">GCM10023195_29820</name>
</gene>
<dbReference type="CDD" id="cd09727">
    <property type="entry name" value="Cas6_I-E"/>
    <property type="match status" value="1"/>
</dbReference>
<dbReference type="InterPro" id="IPR010179">
    <property type="entry name" value="CRISPR-assoc_prot_Cse3"/>
</dbReference>
<protein>
    <submittedName>
        <fullName evidence="1">Type I-E CRISPR-associated protein Cas6/Cse3/CasE</fullName>
    </submittedName>
</protein>
<dbReference type="EMBL" id="BAABHJ010000007">
    <property type="protein sequence ID" value="GAA4607764.1"/>
    <property type="molecule type" value="Genomic_DNA"/>
</dbReference>
<dbReference type="NCBIfam" id="TIGR01907">
    <property type="entry name" value="casE_Cse3"/>
    <property type="match status" value="1"/>
</dbReference>
<organism evidence="1 2">
    <name type="scientific">Actinoallomurus liliacearum</name>
    <dbReference type="NCBI Taxonomy" id="1080073"/>
    <lineage>
        <taxon>Bacteria</taxon>
        <taxon>Bacillati</taxon>
        <taxon>Actinomycetota</taxon>
        <taxon>Actinomycetes</taxon>
        <taxon>Streptosporangiales</taxon>
        <taxon>Thermomonosporaceae</taxon>
        <taxon>Actinoallomurus</taxon>
    </lineage>
</organism>
<dbReference type="Proteomes" id="UP001500212">
    <property type="component" value="Unassembled WGS sequence"/>
</dbReference>
<dbReference type="Pfam" id="PF08798">
    <property type="entry name" value="CRISPR_assoc"/>
    <property type="match status" value="1"/>
</dbReference>